<feature type="transmembrane region" description="Helical" evidence="6">
    <location>
        <begin position="211"/>
        <end position="232"/>
    </location>
</feature>
<protein>
    <submittedName>
        <fullName evidence="7">MFS transporter</fullName>
    </submittedName>
</protein>
<comment type="caution">
    <text evidence="7">The sequence shown here is derived from an EMBL/GenBank/DDBJ whole genome shotgun (WGS) entry which is preliminary data.</text>
</comment>
<dbReference type="InterPro" id="IPR044772">
    <property type="entry name" value="NO3_transporter"/>
</dbReference>
<reference evidence="7 8" key="1">
    <citation type="submission" date="2024-09" db="EMBL/GenBank/DDBJ databases">
        <authorList>
            <person name="Sun Q."/>
            <person name="Mori K."/>
        </authorList>
    </citation>
    <scope>NUCLEOTIDE SEQUENCE [LARGE SCALE GENOMIC DNA]</scope>
    <source>
        <strain evidence="7 8">TISTR 1856</strain>
    </source>
</reference>
<evidence type="ECO:0000313" key="7">
    <source>
        <dbReference type="EMBL" id="MFB9375830.1"/>
    </source>
</evidence>
<dbReference type="EMBL" id="JBHMDM010000001">
    <property type="protein sequence ID" value="MFB9375830.1"/>
    <property type="molecule type" value="Genomic_DNA"/>
</dbReference>
<evidence type="ECO:0000256" key="6">
    <source>
        <dbReference type="SAM" id="Phobius"/>
    </source>
</evidence>
<feature type="transmembrane region" description="Helical" evidence="6">
    <location>
        <begin position="432"/>
        <end position="457"/>
    </location>
</feature>
<keyword evidence="8" id="KW-1185">Reference proteome</keyword>
<keyword evidence="4 6" id="KW-1133">Transmembrane helix</keyword>
<evidence type="ECO:0000256" key="2">
    <source>
        <dbReference type="ARBA" id="ARBA00008432"/>
    </source>
</evidence>
<dbReference type="Proteomes" id="UP001589748">
    <property type="component" value="Unassembled WGS sequence"/>
</dbReference>
<feature type="transmembrane region" description="Helical" evidence="6">
    <location>
        <begin position="46"/>
        <end position="63"/>
    </location>
</feature>
<dbReference type="Gene3D" id="1.20.1250.20">
    <property type="entry name" value="MFS general substrate transporter like domains"/>
    <property type="match status" value="1"/>
</dbReference>
<organism evidence="7 8">
    <name type="scientific">Kineococcus gynurae</name>
    <dbReference type="NCBI Taxonomy" id="452979"/>
    <lineage>
        <taxon>Bacteria</taxon>
        <taxon>Bacillati</taxon>
        <taxon>Actinomycetota</taxon>
        <taxon>Actinomycetes</taxon>
        <taxon>Kineosporiales</taxon>
        <taxon>Kineosporiaceae</taxon>
        <taxon>Kineococcus</taxon>
    </lineage>
</organism>
<sequence>MAVTSQSPHPTGSILNPRPGRWIDHYDPEDRDQWESVGRRTARRNLWPSIFAEFLGFSVWQLWTIVTPQLNGVGFALTDNQKFWLIAIPNLVGATLRFPYTFAVPRFGGRNWTIISALLLVLPCVGLAIVVQNPQTPFWLLALVAASAGVGGGNFASSMANISFFYPEREKGAALGLNAAGGNLGVAVVQLVMPIVVVVGAGAAFASDGPALHLAGLVVIPLALVAAVLAFLRMDNLSSARADFAGYAAAMRNKHTWIISFLYIGTFGSFIGYAGVFPLLIANTFPDVKFDWGFIGLAGIPLTLAFLGALVGSLSRPYGGRLADRLSGARVSIGAYVVMAVGAGGVILALTRQSFPLFFGCFLLLFVATGMGNGSVYRMIPAIFRAGIDPEDKVSMTAAKREAAACIGLAAGIGAYGGFIVPRVFANSTVHFGSLIPALAVFIGFYAICAVVTWAVYLRGRTSRFAGTEI</sequence>
<keyword evidence="3 6" id="KW-0812">Transmembrane</keyword>
<evidence type="ECO:0000256" key="4">
    <source>
        <dbReference type="ARBA" id="ARBA00022989"/>
    </source>
</evidence>
<dbReference type="InterPro" id="IPR011701">
    <property type="entry name" value="MFS"/>
</dbReference>
<feature type="transmembrane region" description="Helical" evidence="6">
    <location>
        <begin position="357"/>
        <end position="377"/>
    </location>
</feature>
<evidence type="ECO:0000256" key="3">
    <source>
        <dbReference type="ARBA" id="ARBA00022692"/>
    </source>
</evidence>
<dbReference type="CDD" id="cd17341">
    <property type="entry name" value="MFS_NRT2_like"/>
    <property type="match status" value="1"/>
</dbReference>
<feature type="transmembrane region" description="Helical" evidence="6">
    <location>
        <begin position="293"/>
        <end position="312"/>
    </location>
</feature>
<evidence type="ECO:0000313" key="8">
    <source>
        <dbReference type="Proteomes" id="UP001589748"/>
    </source>
</evidence>
<evidence type="ECO:0000256" key="5">
    <source>
        <dbReference type="ARBA" id="ARBA00023136"/>
    </source>
</evidence>
<feature type="transmembrane region" description="Helical" evidence="6">
    <location>
        <begin position="184"/>
        <end position="205"/>
    </location>
</feature>
<dbReference type="Pfam" id="PF07690">
    <property type="entry name" value="MFS_1"/>
    <property type="match status" value="1"/>
</dbReference>
<dbReference type="SUPFAM" id="SSF103473">
    <property type="entry name" value="MFS general substrate transporter"/>
    <property type="match status" value="1"/>
</dbReference>
<evidence type="ECO:0000256" key="1">
    <source>
        <dbReference type="ARBA" id="ARBA00004141"/>
    </source>
</evidence>
<dbReference type="PANTHER" id="PTHR23515">
    <property type="entry name" value="HIGH-AFFINITY NITRATE TRANSPORTER 2.3"/>
    <property type="match status" value="1"/>
</dbReference>
<dbReference type="InterPro" id="IPR036259">
    <property type="entry name" value="MFS_trans_sf"/>
</dbReference>
<comment type="subcellular location">
    <subcellularLocation>
        <location evidence="1">Membrane</location>
        <topology evidence="1">Multi-pass membrane protein</topology>
    </subcellularLocation>
</comment>
<feature type="transmembrane region" description="Helical" evidence="6">
    <location>
        <begin position="83"/>
        <end position="100"/>
    </location>
</feature>
<feature type="transmembrane region" description="Helical" evidence="6">
    <location>
        <begin position="261"/>
        <end position="281"/>
    </location>
</feature>
<name>A0ABV5LP07_9ACTN</name>
<comment type="similarity">
    <text evidence="2">Belongs to the major facilitator superfamily. Nitrate/nitrite porter (TC 2.A.1.8) family.</text>
</comment>
<feature type="transmembrane region" description="Helical" evidence="6">
    <location>
        <begin position="112"/>
        <end position="132"/>
    </location>
</feature>
<feature type="transmembrane region" description="Helical" evidence="6">
    <location>
        <begin position="138"/>
        <end position="164"/>
    </location>
</feature>
<proteinExistence type="inferred from homology"/>
<feature type="transmembrane region" description="Helical" evidence="6">
    <location>
        <begin position="403"/>
        <end position="426"/>
    </location>
</feature>
<keyword evidence="5 6" id="KW-0472">Membrane</keyword>
<feature type="transmembrane region" description="Helical" evidence="6">
    <location>
        <begin position="333"/>
        <end position="351"/>
    </location>
</feature>
<gene>
    <name evidence="7" type="ORF">ACFFVI_02505</name>
</gene>
<dbReference type="RefSeq" id="WP_380139843.1">
    <property type="nucleotide sequence ID" value="NZ_JBHLUI010000012.1"/>
</dbReference>
<accession>A0ABV5LP07</accession>